<organism evidence="3 4">
    <name type="scientific">Streptomyces sannanensis</name>
    <dbReference type="NCBI Taxonomy" id="285536"/>
    <lineage>
        <taxon>Bacteria</taxon>
        <taxon>Bacillati</taxon>
        <taxon>Actinomycetota</taxon>
        <taxon>Actinomycetes</taxon>
        <taxon>Kitasatosporales</taxon>
        <taxon>Streptomycetaceae</taxon>
        <taxon>Streptomyces</taxon>
    </lineage>
</organism>
<feature type="domain" description="DUF7144" evidence="2">
    <location>
        <begin position="20"/>
        <end position="131"/>
    </location>
</feature>
<keyword evidence="1" id="KW-1133">Transmembrane helix</keyword>
<dbReference type="InterPro" id="IPR055568">
    <property type="entry name" value="DUF7144"/>
</dbReference>
<evidence type="ECO:0000259" key="2">
    <source>
        <dbReference type="Pfam" id="PF23636"/>
    </source>
</evidence>
<proteinExistence type="predicted"/>
<keyword evidence="1" id="KW-0472">Membrane</keyword>
<feature type="transmembrane region" description="Helical" evidence="1">
    <location>
        <begin position="86"/>
        <end position="106"/>
    </location>
</feature>
<protein>
    <recommendedName>
        <fullName evidence="2">DUF7144 domain-containing protein</fullName>
    </recommendedName>
</protein>
<dbReference type="EMBL" id="BAAAYL010000001">
    <property type="protein sequence ID" value="GAA3378988.1"/>
    <property type="molecule type" value="Genomic_DNA"/>
</dbReference>
<keyword evidence="4" id="KW-1185">Reference proteome</keyword>
<name>A0ABP6SK63_9ACTN</name>
<dbReference type="Pfam" id="PF23636">
    <property type="entry name" value="DUF7144"/>
    <property type="match status" value="1"/>
</dbReference>
<feature type="transmembrane region" description="Helical" evidence="1">
    <location>
        <begin position="112"/>
        <end position="131"/>
    </location>
</feature>
<sequence>MTHTTQSVPGKTAIAAGGLVIFAATMLVIVGILDVFRGIMAIADDDIFLATPRYVFRFDLAGWGWIHLTLGALAVLVGVFLFRAVLWARVTGIVIAALLIMANFLSLPYYPLWSLVAIALNAFVIWALCLVNPDELPTAPPARGKR</sequence>
<reference evidence="4" key="1">
    <citation type="journal article" date="2019" name="Int. J. Syst. Evol. Microbiol.">
        <title>The Global Catalogue of Microorganisms (GCM) 10K type strain sequencing project: providing services to taxonomists for standard genome sequencing and annotation.</title>
        <authorList>
            <consortium name="The Broad Institute Genomics Platform"/>
            <consortium name="The Broad Institute Genome Sequencing Center for Infectious Disease"/>
            <person name="Wu L."/>
            <person name="Ma J."/>
        </authorList>
    </citation>
    <scope>NUCLEOTIDE SEQUENCE [LARGE SCALE GENOMIC DNA]</scope>
    <source>
        <strain evidence="4">JCM 9651</strain>
    </source>
</reference>
<evidence type="ECO:0000313" key="3">
    <source>
        <dbReference type="EMBL" id="GAA3378988.1"/>
    </source>
</evidence>
<keyword evidence="1" id="KW-0812">Transmembrane</keyword>
<dbReference type="Proteomes" id="UP001499990">
    <property type="component" value="Unassembled WGS sequence"/>
</dbReference>
<gene>
    <name evidence="3" type="ORF">GCM10020367_60730</name>
</gene>
<evidence type="ECO:0000256" key="1">
    <source>
        <dbReference type="SAM" id="Phobius"/>
    </source>
</evidence>
<feature type="transmembrane region" description="Helical" evidence="1">
    <location>
        <begin position="60"/>
        <end position="81"/>
    </location>
</feature>
<evidence type="ECO:0000313" key="4">
    <source>
        <dbReference type="Proteomes" id="UP001499990"/>
    </source>
</evidence>
<feature type="transmembrane region" description="Helical" evidence="1">
    <location>
        <begin position="12"/>
        <end position="40"/>
    </location>
</feature>
<accession>A0ABP6SK63</accession>
<dbReference type="RefSeq" id="WP_345043583.1">
    <property type="nucleotide sequence ID" value="NZ_BAAAYL010000001.1"/>
</dbReference>
<comment type="caution">
    <text evidence="3">The sequence shown here is derived from an EMBL/GenBank/DDBJ whole genome shotgun (WGS) entry which is preliminary data.</text>
</comment>